<organism evidence="2 3">
    <name type="scientific">Latilactobacillus sakei</name>
    <name type="common">Lactobacillus sakei</name>
    <dbReference type="NCBI Taxonomy" id="1599"/>
    <lineage>
        <taxon>Bacteria</taxon>
        <taxon>Bacillati</taxon>
        <taxon>Bacillota</taxon>
        <taxon>Bacilli</taxon>
        <taxon>Lactobacillales</taxon>
        <taxon>Lactobacillaceae</taxon>
        <taxon>Latilactobacillus</taxon>
    </lineage>
</organism>
<gene>
    <name evidence="2" type="ORF">CUR37_04620</name>
</gene>
<comment type="caution">
    <text evidence="2">The sequence shown here is derived from an EMBL/GenBank/DDBJ whole genome shotgun (WGS) entry which is preliminary data.</text>
</comment>
<keyword evidence="2" id="KW-0240">DNA-directed RNA polymerase</keyword>
<evidence type="ECO:0000313" key="2">
    <source>
        <dbReference type="EMBL" id="PKX78402.1"/>
    </source>
</evidence>
<dbReference type="GO" id="GO:0000428">
    <property type="term" value="C:DNA-directed RNA polymerase complex"/>
    <property type="evidence" value="ECO:0007669"/>
    <property type="project" value="UniProtKB-KW"/>
</dbReference>
<dbReference type="Pfam" id="PF11772">
    <property type="entry name" value="EpuA"/>
    <property type="match status" value="1"/>
</dbReference>
<dbReference type="EMBL" id="MKGH01000018">
    <property type="protein sequence ID" value="PKX78402.1"/>
    <property type="molecule type" value="Genomic_DNA"/>
</dbReference>
<keyword evidence="1" id="KW-0472">Membrane</keyword>
<sequence length="61" mass="6934">MVYRSNFEEHVKPVLKKILLVIVLMIFAGLIGQMIGFAMGGRNPFAVFLPSTWSHIINFLQ</sequence>
<dbReference type="InterPro" id="IPR024596">
    <property type="entry name" value="RNApol_su_b/EpuA"/>
</dbReference>
<evidence type="ECO:0000256" key="1">
    <source>
        <dbReference type="SAM" id="Phobius"/>
    </source>
</evidence>
<feature type="transmembrane region" description="Helical" evidence="1">
    <location>
        <begin position="18"/>
        <end position="39"/>
    </location>
</feature>
<accession>A0AAX0VEA1</accession>
<name>A0AAX0VEA1_LATSK</name>
<keyword evidence="1" id="KW-0812">Transmembrane</keyword>
<reference evidence="2 3" key="1">
    <citation type="submission" date="2016-09" db="EMBL/GenBank/DDBJ databases">
        <authorList>
            <person name="Inglin R.C."/>
        </authorList>
    </citation>
    <scope>NUCLEOTIDE SEQUENCE [LARGE SCALE GENOMIC DNA]</scope>
    <source>
        <strain evidence="2 3">RI-517</strain>
    </source>
</reference>
<proteinExistence type="predicted"/>
<evidence type="ECO:0000313" key="3">
    <source>
        <dbReference type="Proteomes" id="UP000234349"/>
    </source>
</evidence>
<dbReference type="AlphaFoldDB" id="A0AAX0VEA1"/>
<dbReference type="Proteomes" id="UP000234349">
    <property type="component" value="Unassembled WGS sequence"/>
</dbReference>
<keyword evidence="2" id="KW-0804">Transcription</keyword>
<protein>
    <submittedName>
        <fullName evidence="2">DNA-directed RNA polymerase subunit beta</fullName>
    </submittedName>
</protein>
<keyword evidence="1" id="KW-1133">Transmembrane helix</keyword>